<proteinExistence type="predicted"/>
<dbReference type="RefSeq" id="WP_038642164.1">
    <property type="nucleotide sequence ID" value="NZ_CP009888.1"/>
</dbReference>
<keyword evidence="1" id="KW-1133">Transmembrane helix</keyword>
<evidence type="ECO:0000256" key="1">
    <source>
        <dbReference type="SAM" id="Phobius"/>
    </source>
</evidence>
<keyword evidence="1" id="KW-0472">Membrane</keyword>
<dbReference type="EMBL" id="CP009888">
    <property type="protein sequence ID" value="AIY65864.1"/>
    <property type="molecule type" value="Genomic_DNA"/>
</dbReference>
<dbReference type="eggNOG" id="ENOG502ZJ6P">
    <property type="taxonomic scope" value="Bacteria"/>
</dbReference>
<reference evidence="2 3" key="1">
    <citation type="submission" date="2014-11" db="EMBL/GenBank/DDBJ databases">
        <title>Complete Genome Sequence of Pseudoalteromonas sp. Strain OCN003 Isolated from Kaneohe Bay, Oahu, Hawaii.</title>
        <authorList>
            <person name="Beurmann S."/>
            <person name="Videau P."/>
            <person name="Ushijima B."/>
            <person name="Smith A.M."/>
            <person name="Aeby G.S."/>
            <person name="Callahan S.M."/>
            <person name="Belcaid M."/>
        </authorList>
    </citation>
    <scope>NUCLEOTIDE SEQUENCE [LARGE SCALE GENOMIC DNA]</scope>
    <source>
        <strain evidence="2 3">OCN003</strain>
    </source>
</reference>
<dbReference type="HOGENOM" id="CLU_1420396_0_0_6"/>
<organism evidence="2 3">
    <name type="scientific">Pseudoalteromonas piratica</name>
    <dbReference type="NCBI Taxonomy" id="1348114"/>
    <lineage>
        <taxon>Bacteria</taxon>
        <taxon>Pseudomonadati</taxon>
        <taxon>Pseudomonadota</taxon>
        <taxon>Gammaproteobacteria</taxon>
        <taxon>Alteromonadales</taxon>
        <taxon>Pseudoalteromonadaceae</taxon>
        <taxon>Pseudoalteromonas</taxon>
    </lineage>
</organism>
<sequence>MSDSNNRIVDNRHKKERNTDDYVIAEIQFYLATYRKRETKFERLRKWNETISLILLFIIIVTSCVIYSPFLFGDDLIGNWNIRLEVTCLLVISLSLFLVNYFWSRLKGFTRAWSRNRLMRERIEIIEREYVLSNYEENALDDESIKAEQENTLVKLFDLEVENRIATQRDIVGDYIAANEGTFNWIKGFRK</sequence>
<evidence type="ECO:0000313" key="3">
    <source>
        <dbReference type="Proteomes" id="UP000030341"/>
    </source>
</evidence>
<protein>
    <recommendedName>
        <fullName evidence="4">SMODS and SLOG-associating 2TM effector domain-containing protein</fullName>
    </recommendedName>
</protein>
<evidence type="ECO:0000313" key="2">
    <source>
        <dbReference type="EMBL" id="AIY65864.1"/>
    </source>
</evidence>
<evidence type="ECO:0008006" key="4">
    <source>
        <dbReference type="Google" id="ProtNLM"/>
    </source>
</evidence>
<feature type="transmembrane region" description="Helical" evidence="1">
    <location>
        <begin position="82"/>
        <end position="103"/>
    </location>
</feature>
<accession>A0A0A7EGW1</accession>
<dbReference type="AlphaFoldDB" id="A0A0A7EGW1"/>
<keyword evidence="3" id="KW-1185">Reference proteome</keyword>
<feature type="transmembrane region" description="Helical" evidence="1">
    <location>
        <begin position="50"/>
        <end position="70"/>
    </location>
</feature>
<dbReference type="KEGG" id="pseo:OM33_12555"/>
<dbReference type="OrthoDB" id="5899520at2"/>
<dbReference type="Proteomes" id="UP000030341">
    <property type="component" value="Chromosome 1"/>
</dbReference>
<name>A0A0A7EGW1_9GAMM</name>
<keyword evidence="1" id="KW-0812">Transmembrane</keyword>
<gene>
    <name evidence="2" type="ORF">OM33_12555</name>
</gene>